<evidence type="ECO:0000256" key="1">
    <source>
        <dbReference type="ARBA" id="ARBA00008164"/>
    </source>
</evidence>
<dbReference type="InterPro" id="IPR043202">
    <property type="entry name" value="Band-7_stomatin-like"/>
</dbReference>
<dbReference type="GO" id="GO:0005886">
    <property type="term" value="C:plasma membrane"/>
    <property type="evidence" value="ECO:0007669"/>
    <property type="project" value="InterPro"/>
</dbReference>
<dbReference type="Gene3D" id="6.10.250.2090">
    <property type="match status" value="1"/>
</dbReference>
<sequence length="225" mass="24076">MNVVVQEWERVLVYRDGRFVGVLEPGRRSVTWLRHRTVRVAVRPRLLVVPLQEVLTADGIAVKVSLTSTVRVVDPRTWHEAVEDPDAFLHAALQLALRDAVATRTLDELLADRAEVPAQLRAAVAPTAVRLGLEVDEVALRDVVVPAELRRAAAEVVTARAQGLAALERARTEVAVTRALANAAKLVGSNPGLLQLRTLQVVEAGGATVVLSADPAVARAVATGG</sequence>
<dbReference type="Gene3D" id="3.30.479.30">
    <property type="entry name" value="Band 7 domain"/>
    <property type="match status" value="1"/>
</dbReference>
<evidence type="ECO:0000313" key="3">
    <source>
        <dbReference type="EMBL" id="KGM02588.1"/>
    </source>
</evidence>
<dbReference type="SUPFAM" id="SSF117892">
    <property type="entry name" value="Band 7/SPFH domain"/>
    <property type="match status" value="1"/>
</dbReference>
<name>A0A0A0B8S3_9CELL</name>
<accession>A0A0A0B8S3</accession>
<dbReference type="CDD" id="cd13438">
    <property type="entry name" value="SPFH_eoslipins_u2"/>
    <property type="match status" value="1"/>
</dbReference>
<comment type="caution">
    <text evidence="3">The sequence shown here is derived from an EMBL/GenBank/DDBJ whole genome shotgun (WGS) entry which is preliminary data.</text>
</comment>
<dbReference type="SMART" id="SM00244">
    <property type="entry name" value="PHB"/>
    <property type="match status" value="1"/>
</dbReference>
<dbReference type="InterPro" id="IPR001107">
    <property type="entry name" value="Band_7"/>
</dbReference>
<evidence type="ECO:0000259" key="2">
    <source>
        <dbReference type="SMART" id="SM00244"/>
    </source>
</evidence>
<dbReference type="Proteomes" id="UP000029833">
    <property type="component" value="Unassembled WGS sequence"/>
</dbReference>
<comment type="similarity">
    <text evidence="1">Belongs to the band 7/mec-2 family.</text>
</comment>
<dbReference type="EMBL" id="AXNT01000042">
    <property type="protein sequence ID" value="KGM02588.1"/>
    <property type="molecule type" value="Genomic_DNA"/>
</dbReference>
<evidence type="ECO:0000313" key="4">
    <source>
        <dbReference type="Proteomes" id="UP000029833"/>
    </source>
</evidence>
<dbReference type="Pfam" id="PF01145">
    <property type="entry name" value="Band_7"/>
    <property type="match status" value="1"/>
</dbReference>
<dbReference type="PANTHER" id="PTHR10264">
    <property type="entry name" value="BAND 7 PROTEIN-RELATED"/>
    <property type="match status" value="1"/>
</dbReference>
<keyword evidence="4" id="KW-1185">Reference proteome</keyword>
<dbReference type="PANTHER" id="PTHR10264:SF83">
    <property type="entry name" value="BLL5629 PROTEIN"/>
    <property type="match status" value="1"/>
</dbReference>
<dbReference type="AlphaFoldDB" id="A0A0A0B8S3"/>
<reference evidence="3 4" key="1">
    <citation type="submission" date="2013-10" db="EMBL/GenBank/DDBJ databases">
        <authorList>
            <person name="Wang G."/>
            <person name="Zhuang W."/>
        </authorList>
    </citation>
    <scope>NUCLEOTIDE SEQUENCE [LARGE SCALE GENOMIC DNA]</scope>
    <source>
        <strain evidence="3 4">DSM 20118</strain>
    </source>
</reference>
<organism evidence="3 4">
    <name type="scientific">Cellulomonas cellasea DSM 20118</name>
    <dbReference type="NCBI Taxonomy" id="1408250"/>
    <lineage>
        <taxon>Bacteria</taxon>
        <taxon>Bacillati</taxon>
        <taxon>Actinomycetota</taxon>
        <taxon>Actinomycetes</taxon>
        <taxon>Micrococcales</taxon>
        <taxon>Cellulomonadaceae</taxon>
        <taxon>Cellulomonas</taxon>
    </lineage>
</organism>
<protein>
    <recommendedName>
        <fullName evidence="2">Band 7 domain-containing protein</fullName>
    </recommendedName>
</protein>
<dbReference type="STRING" id="1408250.Q760_12645"/>
<dbReference type="PRINTS" id="PR00721">
    <property type="entry name" value="STOMATIN"/>
</dbReference>
<feature type="domain" description="Band 7" evidence="2">
    <location>
        <begin position="3"/>
        <end position="157"/>
    </location>
</feature>
<dbReference type="InterPro" id="IPR036013">
    <property type="entry name" value="Band_7/SPFH_dom_sf"/>
</dbReference>
<dbReference type="OrthoDB" id="3285280at2"/>
<dbReference type="InterPro" id="IPR001972">
    <property type="entry name" value="Stomatin_HflK_fam"/>
</dbReference>
<gene>
    <name evidence="3" type="ORF">Q760_12645</name>
</gene>
<dbReference type="RefSeq" id="WP_034628344.1">
    <property type="nucleotide sequence ID" value="NZ_AXNT01000042.1"/>
</dbReference>
<proteinExistence type="inferred from homology"/>